<dbReference type="EMBL" id="SERV01000008">
    <property type="protein sequence ID" value="RYL81898.1"/>
    <property type="molecule type" value="Genomic_DNA"/>
</dbReference>
<reference evidence="3 6" key="2">
    <citation type="submission" date="2019-01" db="EMBL/GenBank/DDBJ databases">
        <title>Genomic analysis of febrile catheter-associated UTI E. coli isolates.</title>
        <authorList>
            <person name="Potter R."/>
            <person name="Zou Z."/>
            <person name="Henderson J."/>
            <person name="Dantas G."/>
        </authorList>
    </citation>
    <scope>NUCLEOTIDE SEQUENCE [LARGE SCALE GENOMIC DNA]</scope>
    <source>
        <strain evidence="3 6">29_CAASB</strain>
    </source>
</reference>
<gene>
    <name evidence="2" type="ORF">D3C88_26745</name>
    <name evidence="3" type="ORF">EPS76_03120</name>
    <name evidence="4" type="ORF">EWK56_13630</name>
</gene>
<evidence type="ECO:0000313" key="7">
    <source>
        <dbReference type="Proteomes" id="UP000291778"/>
    </source>
</evidence>
<dbReference type="EMBL" id="SCJN01000013">
    <property type="protein sequence ID" value="RXD17776.1"/>
    <property type="molecule type" value="Genomic_DNA"/>
</dbReference>
<evidence type="ECO:0000313" key="2">
    <source>
        <dbReference type="EMBL" id="RIB38896.1"/>
    </source>
</evidence>
<organism evidence="2 5">
    <name type="scientific">Escherichia coli</name>
    <dbReference type="NCBI Taxonomy" id="562"/>
    <lineage>
        <taxon>Bacteria</taxon>
        <taxon>Pseudomonadati</taxon>
        <taxon>Pseudomonadota</taxon>
        <taxon>Gammaproteobacteria</taxon>
        <taxon>Enterobacterales</taxon>
        <taxon>Enterobacteriaceae</taxon>
        <taxon>Escherichia</taxon>
    </lineage>
</organism>
<evidence type="ECO:0000313" key="5">
    <source>
        <dbReference type="Proteomes" id="UP000284508"/>
    </source>
</evidence>
<dbReference type="Proteomes" id="UP000291778">
    <property type="component" value="Unassembled WGS sequence"/>
</dbReference>
<dbReference type="Proteomes" id="UP000288730">
    <property type="component" value="Unassembled WGS sequence"/>
</dbReference>
<evidence type="ECO:0000256" key="1">
    <source>
        <dbReference type="SAM" id="MobiDB-lite"/>
    </source>
</evidence>
<evidence type="ECO:0000313" key="6">
    <source>
        <dbReference type="Proteomes" id="UP000288730"/>
    </source>
</evidence>
<reference evidence="4 7" key="3">
    <citation type="submission" date="2019-02" db="EMBL/GenBank/DDBJ databases">
        <authorList>
            <person name="Slukin P."/>
            <person name="Fursova N."/>
            <person name="Ermolenko Z."/>
            <person name="Mayskaya N."/>
            <person name="Kislichkina A."/>
            <person name="Mukhina T."/>
            <person name="Sizova A."/>
            <person name="Bogun A."/>
        </authorList>
    </citation>
    <scope>NUCLEOTIDE SEQUENCE [LARGE SCALE GENOMIC DNA]</scope>
    <source>
        <strain evidence="4">SCPM-O-B-8431</strain>
        <strain evidence="7">SCPM-O-B-8431(U15)</strain>
    </source>
</reference>
<name>A0A2G8YS75_ECOLX</name>
<feature type="region of interest" description="Disordered" evidence="1">
    <location>
        <begin position="1"/>
        <end position="27"/>
    </location>
</feature>
<evidence type="ECO:0000313" key="3">
    <source>
        <dbReference type="EMBL" id="RXD17776.1"/>
    </source>
</evidence>
<dbReference type="EMBL" id="QXHA01001661">
    <property type="protein sequence ID" value="RIB38896.1"/>
    <property type="molecule type" value="Genomic_DNA"/>
</dbReference>
<dbReference type="Proteomes" id="UP000284508">
    <property type="component" value="Unassembled WGS sequence"/>
</dbReference>
<evidence type="ECO:0000313" key="4">
    <source>
        <dbReference type="EMBL" id="RYL81898.1"/>
    </source>
</evidence>
<accession>A0A2G8YS75</accession>
<dbReference type="AlphaFoldDB" id="A0A2G8YS75"/>
<protein>
    <submittedName>
        <fullName evidence="2">Uncharacterized protein</fullName>
    </submittedName>
</protein>
<proteinExistence type="predicted"/>
<comment type="caution">
    <text evidence="2">The sequence shown here is derived from an EMBL/GenBank/DDBJ whole genome shotgun (WGS) entry which is preliminary data.</text>
</comment>
<reference evidence="2 5" key="1">
    <citation type="journal article" date="2018" name="BMC Microbiol.">
        <title>Genome sequencing of strains of the most prevalent clonal group of O1:K1:H7 Escherichia coli that causes neonatal meningitis in France.</title>
        <authorList>
            <person name="Geslain G."/>
            <person name="Birgy A."/>
            <person name="Adiba S."/>
            <person name="Magnan M."/>
            <person name="Courroux C."/>
            <person name="Levy C."/>
            <person name="Cohen R."/>
            <person name="Bidet P."/>
            <person name="Bonacorsi S."/>
        </authorList>
    </citation>
    <scope>NUCLEOTIDE SEQUENCE [LARGE SCALE GENOMIC DNA]</scope>
    <source>
        <strain evidence="2 5">S308</strain>
    </source>
</reference>
<sequence>MPYKATGAGSGQSPPPPAPPAFGERLGDFNATNTRAVCNVEDKTTRADNMPMLINRVFPVESGKSDHR</sequence>